<reference evidence="2 3" key="1">
    <citation type="submission" date="2019-07" db="EMBL/GenBank/DDBJ databases">
        <title>Draft genome assembly of a fouling barnacle, Amphibalanus amphitrite (Darwin, 1854): The first reference genome for Thecostraca.</title>
        <authorList>
            <person name="Kim W."/>
        </authorList>
    </citation>
    <scope>NUCLEOTIDE SEQUENCE [LARGE SCALE GENOMIC DNA]</scope>
    <source>
        <strain evidence="2">SNU_AA5</strain>
        <tissue evidence="2">Soma without cirri and trophi</tissue>
    </source>
</reference>
<feature type="region of interest" description="Disordered" evidence="1">
    <location>
        <begin position="1"/>
        <end position="30"/>
    </location>
</feature>
<keyword evidence="3" id="KW-1185">Reference proteome</keyword>
<evidence type="ECO:0000256" key="1">
    <source>
        <dbReference type="SAM" id="MobiDB-lite"/>
    </source>
</evidence>
<dbReference type="AlphaFoldDB" id="A0A6A4VVE2"/>
<dbReference type="SUPFAM" id="SSF56496">
    <property type="entry name" value="Fibrinogen C-terminal domain-like"/>
    <property type="match status" value="1"/>
</dbReference>
<dbReference type="Proteomes" id="UP000440578">
    <property type="component" value="Unassembled WGS sequence"/>
</dbReference>
<dbReference type="OrthoDB" id="5971203at2759"/>
<comment type="caution">
    <text evidence="2">The sequence shown here is derived from an EMBL/GenBank/DDBJ whole genome shotgun (WGS) entry which is preliminary data.</text>
</comment>
<name>A0A6A4VVE2_AMPAM</name>
<evidence type="ECO:0008006" key="4">
    <source>
        <dbReference type="Google" id="ProtNLM"/>
    </source>
</evidence>
<dbReference type="EMBL" id="VIIS01001525">
    <property type="protein sequence ID" value="KAF0296899.1"/>
    <property type="molecule type" value="Genomic_DNA"/>
</dbReference>
<proteinExistence type="predicted"/>
<evidence type="ECO:0000313" key="2">
    <source>
        <dbReference type="EMBL" id="KAF0296899.1"/>
    </source>
</evidence>
<sequence length="244" mass="27568">MVAEPEPEVTCDRSPRPLPADQAPHQRPEKLACARSCQQLRSQGGSPQDGVYWFTGMPVPVLCDFSHDGGGWTLLLTAKSRDGWNLLSVRGRRERSPSLDDNYSILRHANDIRDLGNGTRFAYRIETQAEKGRQRWGGVWFAPRSYSFVREAPDQTHVFLVKRFDKWKHKVSGIRRRMPWLNMHVRGGGSGDDPAVLTTAAPTGDGWGTLLEDEGHGAWHHSPWISPEAKNTGKVLYWMREEAI</sequence>
<dbReference type="Gene3D" id="3.90.215.10">
    <property type="entry name" value="Gamma Fibrinogen, chain A, domain 1"/>
    <property type="match status" value="1"/>
</dbReference>
<gene>
    <name evidence="2" type="ORF">FJT64_005638</name>
</gene>
<organism evidence="2 3">
    <name type="scientific">Amphibalanus amphitrite</name>
    <name type="common">Striped barnacle</name>
    <name type="synonym">Balanus amphitrite</name>
    <dbReference type="NCBI Taxonomy" id="1232801"/>
    <lineage>
        <taxon>Eukaryota</taxon>
        <taxon>Metazoa</taxon>
        <taxon>Ecdysozoa</taxon>
        <taxon>Arthropoda</taxon>
        <taxon>Crustacea</taxon>
        <taxon>Multicrustacea</taxon>
        <taxon>Cirripedia</taxon>
        <taxon>Thoracica</taxon>
        <taxon>Thoracicalcarea</taxon>
        <taxon>Balanomorpha</taxon>
        <taxon>Balanoidea</taxon>
        <taxon>Balanidae</taxon>
        <taxon>Amphibalaninae</taxon>
        <taxon>Amphibalanus</taxon>
    </lineage>
</organism>
<evidence type="ECO:0000313" key="3">
    <source>
        <dbReference type="Proteomes" id="UP000440578"/>
    </source>
</evidence>
<dbReference type="InterPro" id="IPR036056">
    <property type="entry name" value="Fibrinogen-like_C"/>
</dbReference>
<dbReference type="NCBIfam" id="NF040941">
    <property type="entry name" value="GGGWT_bact"/>
    <property type="match status" value="1"/>
</dbReference>
<dbReference type="InterPro" id="IPR014716">
    <property type="entry name" value="Fibrinogen_a/b/g_C_1"/>
</dbReference>
<protein>
    <recommendedName>
        <fullName evidence="4">Fibrinogen C-terminal domain-containing protein</fullName>
    </recommendedName>
</protein>
<accession>A0A6A4VVE2</accession>